<organism evidence="1 2">
    <name type="scientific">Hungatella hathewayi WAL-18680</name>
    <dbReference type="NCBI Taxonomy" id="742737"/>
    <lineage>
        <taxon>Bacteria</taxon>
        <taxon>Bacillati</taxon>
        <taxon>Bacillota</taxon>
        <taxon>Clostridia</taxon>
        <taxon>Lachnospirales</taxon>
        <taxon>Lachnospiraceae</taxon>
        <taxon>Hungatella</taxon>
    </lineage>
</organism>
<gene>
    <name evidence="1" type="ORF">HMPREF9473_03489</name>
</gene>
<dbReference type="InterPro" id="IPR023296">
    <property type="entry name" value="Glyco_hydro_beta-prop_sf"/>
</dbReference>
<dbReference type="EMBL" id="ADLN01000096">
    <property type="protein sequence ID" value="EHI58530.1"/>
    <property type="molecule type" value="Genomic_DNA"/>
</dbReference>
<name>G5IJ16_9FIRM</name>
<comment type="caution">
    <text evidence="1">The sequence shown here is derived from an EMBL/GenBank/DDBJ whole genome shotgun (WGS) entry which is preliminary data.</text>
</comment>
<evidence type="ECO:0000313" key="2">
    <source>
        <dbReference type="Proteomes" id="UP000005384"/>
    </source>
</evidence>
<protein>
    <recommendedName>
        <fullName evidence="3">Glycosyl hydrolase family 43</fullName>
    </recommendedName>
</protein>
<dbReference type="Proteomes" id="UP000005384">
    <property type="component" value="Unassembled WGS sequence"/>
</dbReference>
<reference evidence="1 2" key="1">
    <citation type="submission" date="2011-08" db="EMBL/GenBank/DDBJ databases">
        <title>The Genome Sequence of Clostridium hathewayi WAL-18680.</title>
        <authorList>
            <consortium name="The Broad Institute Genome Sequencing Platform"/>
            <person name="Earl A."/>
            <person name="Ward D."/>
            <person name="Feldgarden M."/>
            <person name="Gevers D."/>
            <person name="Finegold S.M."/>
            <person name="Summanen P.H."/>
            <person name="Molitoris D.R."/>
            <person name="Song M."/>
            <person name="Daigneault M."/>
            <person name="Allen-Vercoe E."/>
            <person name="Young S.K."/>
            <person name="Zeng Q."/>
            <person name="Gargeya S."/>
            <person name="Fitzgerald M."/>
            <person name="Haas B."/>
            <person name="Abouelleil A."/>
            <person name="Alvarado L."/>
            <person name="Arachchi H.M."/>
            <person name="Berlin A."/>
            <person name="Brown A."/>
            <person name="Chapman S.B."/>
            <person name="Chen Z."/>
            <person name="Dunbar C."/>
            <person name="Freedman E."/>
            <person name="Gearin G."/>
            <person name="Gellesch M."/>
            <person name="Goldberg J."/>
            <person name="Griggs A."/>
            <person name="Gujja S."/>
            <person name="Heiman D."/>
            <person name="Howarth C."/>
            <person name="Larson L."/>
            <person name="Lui A."/>
            <person name="MacDonald P.J.P."/>
            <person name="Montmayeur A."/>
            <person name="Murphy C."/>
            <person name="Neiman D."/>
            <person name="Pearson M."/>
            <person name="Priest M."/>
            <person name="Roberts A."/>
            <person name="Saif S."/>
            <person name="Shea T."/>
            <person name="Shenoy N."/>
            <person name="Sisk P."/>
            <person name="Stolte C."/>
            <person name="Sykes S."/>
            <person name="Wortman J."/>
            <person name="Nusbaum C."/>
            <person name="Birren B."/>
        </authorList>
    </citation>
    <scope>NUCLEOTIDE SEQUENCE [LARGE SCALE GENOMIC DNA]</scope>
    <source>
        <strain evidence="1 2">WAL-18680</strain>
    </source>
</reference>
<dbReference type="OrthoDB" id="9794572at2"/>
<dbReference type="PATRIC" id="fig|742737.3.peg.3467"/>
<evidence type="ECO:0008006" key="3">
    <source>
        <dbReference type="Google" id="ProtNLM"/>
    </source>
</evidence>
<keyword evidence="2" id="KW-1185">Reference proteome</keyword>
<accession>G5IJ16</accession>
<proteinExistence type="predicted"/>
<dbReference type="CDD" id="cd08994">
    <property type="entry name" value="GH43_62_32_68_117_130-like"/>
    <property type="match status" value="1"/>
</dbReference>
<sequence length="338" mass="38378">MLPAPRNGGFSMEDYWVWCGSVIKGEDGRYHMFASRWPKSQPMHPGWLLQSEIVRAAADTPCGPYVFEEVVLPARGPEYWDGRMTHNPRIVKQNGKYVLYYIGLTHPFADITPDYPLTHEDYHTIAARSRKRIGVAVADSIYGPWTRREEPILRPRPEYFDNMFVSNPAPCINRDGSVLLVYKSRPYRRPPYVGQMYGDMALGAAVADSVFGEYRAVTDEPLFPEGCVVEDPFIWHDGEMYQMIAKDMSGSLCGERFGGMHAVSADGIHWEINRGELAYSRKVLWDDGVEVEMGNLDRPFILFEDGRPTHLFFATSDGTDGFMDASRTWNMVIPLGNV</sequence>
<dbReference type="AlphaFoldDB" id="G5IJ16"/>
<dbReference type="HOGENOM" id="CLU_055584_0_0_9"/>
<dbReference type="Gene3D" id="2.115.10.20">
    <property type="entry name" value="Glycosyl hydrolase domain, family 43"/>
    <property type="match status" value="1"/>
</dbReference>
<dbReference type="SUPFAM" id="SSF75005">
    <property type="entry name" value="Arabinanase/levansucrase/invertase"/>
    <property type="match status" value="2"/>
</dbReference>
<evidence type="ECO:0000313" key="1">
    <source>
        <dbReference type="EMBL" id="EHI58530.1"/>
    </source>
</evidence>